<dbReference type="InterPro" id="IPR023485">
    <property type="entry name" value="Ptyr_pPase"/>
</dbReference>
<evidence type="ECO:0000313" key="2">
    <source>
        <dbReference type="EMBL" id="MBQ0934260.1"/>
    </source>
</evidence>
<dbReference type="Gene3D" id="3.40.50.2300">
    <property type="match status" value="1"/>
</dbReference>
<comment type="caution">
    <text evidence="2">The sequence shown here is derived from an EMBL/GenBank/DDBJ whole genome shotgun (WGS) entry which is preliminary data.</text>
</comment>
<sequence length="115" mass="13213">MSKPLAKRNVLFVCSRNQWRSPTAEQIFRRHPDLNARSGGTSPKAKHAVNENDMAWADVVMVMEPKHKQRLMADFSEALRDKPLHVLDIPDEYQYMDPELVEMLEQSVPALLGLE</sequence>
<dbReference type="SMART" id="SM00226">
    <property type="entry name" value="LMWPc"/>
    <property type="match status" value="1"/>
</dbReference>
<organism evidence="2 3">
    <name type="scientific">Ideonella paludis</name>
    <dbReference type="NCBI Taxonomy" id="1233411"/>
    <lineage>
        <taxon>Bacteria</taxon>
        <taxon>Pseudomonadati</taxon>
        <taxon>Pseudomonadota</taxon>
        <taxon>Betaproteobacteria</taxon>
        <taxon>Burkholderiales</taxon>
        <taxon>Sphaerotilaceae</taxon>
        <taxon>Ideonella</taxon>
    </lineage>
</organism>
<feature type="domain" description="Phosphotyrosine protein phosphatase I" evidence="1">
    <location>
        <begin position="8"/>
        <end position="114"/>
    </location>
</feature>
<protein>
    <submittedName>
        <fullName evidence="2">Phosphotyrosine protein phosphatase</fullName>
    </submittedName>
</protein>
<gene>
    <name evidence="2" type="ORF">KAK11_02890</name>
</gene>
<dbReference type="EMBL" id="JAGQDG010000001">
    <property type="protein sequence ID" value="MBQ0934260.1"/>
    <property type="molecule type" value="Genomic_DNA"/>
</dbReference>
<dbReference type="SUPFAM" id="SSF52788">
    <property type="entry name" value="Phosphotyrosine protein phosphatases I"/>
    <property type="match status" value="1"/>
</dbReference>
<proteinExistence type="predicted"/>
<dbReference type="InterPro" id="IPR016919">
    <property type="entry name" value="UCP029416_PTP"/>
</dbReference>
<name>A0ABS5DT33_9BURK</name>
<evidence type="ECO:0000313" key="3">
    <source>
        <dbReference type="Proteomes" id="UP000672097"/>
    </source>
</evidence>
<dbReference type="PIRSF" id="PIRSF029416">
    <property type="entry name" value="UCP029416_PTP"/>
    <property type="match status" value="1"/>
</dbReference>
<keyword evidence="3" id="KW-1185">Reference proteome</keyword>
<accession>A0ABS5DT33</accession>
<evidence type="ECO:0000259" key="1">
    <source>
        <dbReference type="SMART" id="SM00226"/>
    </source>
</evidence>
<dbReference type="InterPro" id="IPR036196">
    <property type="entry name" value="Ptyr_pPase_sf"/>
</dbReference>
<reference evidence="2 3" key="1">
    <citation type="submission" date="2021-04" db="EMBL/GenBank/DDBJ databases">
        <title>The genome sequence of type strain Ideonella paludis KCTC 32238.</title>
        <authorList>
            <person name="Liu Y."/>
        </authorList>
    </citation>
    <scope>NUCLEOTIDE SEQUENCE [LARGE SCALE GENOMIC DNA]</scope>
    <source>
        <strain evidence="2 3">KCTC 32238</strain>
    </source>
</reference>
<dbReference type="RefSeq" id="WP_210805945.1">
    <property type="nucleotide sequence ID" value="NZ_JAGQDG010000001.1"/>
</dbReference>
<dbReference type="Proteomes" id="UP000672097">
    <property type="component" value="Unassembled WGS sequence"/>
</dbReference>